<dbReference type="Proteomes" id="UP001596074">
    <property type="component" value="Unassembled WGS sequence"/>
</dbReference>
<dbReference type="PANTHER" id="PTHR43557">
    <property type="entry name" value="APOPTOSIS-INDUCING FACTOR 1"/>
    <property type="match status" value="1"/>
</dbReference>
<evidence type="ECO:0000313" key="7">
    <source>
        <dbReference type="EMBL" id="MFC5746351.1"/>
    </source>
</evidence>
<dbReference type="RefSeq" id="WP_378281974.1">
    <property type="nucleotide sequence ID" value="NZ_JBHSON010000013.1"/>
</dbReference>
<evidence type="ECO:0000256" key="3">
    <source>
        <dbReference type="ARBA" id="ARBA00022827"/>
    </source>
</evidence>
<name>A0ABW0ZT95_9ACTN</name>
<protein>
    <submittedName>
        <fullName evidence="7">NAD(P)/FAD-dependent oxidoreductase</fullName>
    </submittedName>
</protein>
<evidence type="ECO:0000256" key="1">
    <source>
        <dbReference type="ARBA" id="ARBA00001974"/>
    </source>
</evidence>
<gene>
    <name evidence="7" type="ORF">ACFPZN_12080</name>
</gene>
<sequence>MSSNTPRHVVVVGAGLGGLRTIERLRSGGYAGRITLVGAEEHAPYDRPPLSKQILSGQWEPERVCLRDRAGLAELEVSARLGTGAVALDGTTVTLDDGGTVTGDAVVIATGLVPRRLPHQPEGVATLRTLDDALALRKALGSARSLIVIGAGFIGAEVAWAARRAGVEVTVLEALSVPCERVLGRRVGALAARLVTGAGVDLRCGSRIARLVDGRTVEMADGTVLSADVVLAAVGAVPDLTWLGGAGVRVQDGLACDERGRVVGMSGVWAVGDAAAWWNPAAGHHHRGEHWTMTCDQAATAACDILGAELPPTSPPYVWSDQFELKIQAIGRTDLADEVVPLHGDGLGGGPVKGTVAAYFAGDTLTGVVSFGAPALVMRYRPLVVARAGRSEVLARAAGGNGRVPG</sequence>
<evidence type="ECO:0000259" key="5">
    <source>
        <dbReference type="Pfam" id="PF07992"/>
    </source>
</evidence>
<dbReference type="Gene3D" id="3.50.50.60">
    <property type="entry name" value="FAD/NAD(P)-binding domain"/>
    <property type="match status" value="2"/>
</dbReference>
<evidence type="ECO:0000313" key="8">
    <source>
        <dbReference type="Proteomes" id="UP001596074"/>
    </source>
</evidence>
<comment type="caution">
    <text evidence="7">The sequence shown here is derived from an EMBL/GenBank/DDBJ whole genome shotgun (WGS) entry which is preliminary data.</text>
</comment>
<evidence type="ECO:0000256" key="4">
    <source>
        <dbReference type="ARBA" id="ARBA00023002"/>
    </source>
</evidence>
<dbReference type="SUPFAM" id="SSF55424">
    <property type="entry name" value="FAD/NAD-linked reductases, dimerisation (C-terminal) domain"/>
    <property type="match status" value="1"/>
</dbReference>
<evidence type="ECO:0000256" key="2">
    <source>
        <dbReference type="ARBA" id="ARBA00022630"/>
    </source>
</evidence>
<dbReference type="SUPFAM" id="SSF51905">
    <property type="entry name" value="FAD/NAD(P)-binding domain"/>
    <property type="match status" value="2"/>
</dbReference>
<organism evidence="7 8">
    <name type="scientific">Actinomadura rugatobispora</name>
    <dbReference type="NCBI Taxonomy" id="1994"/>
    <lineage>
        <taxon>Bacteria</taxon>
        <taxon>Bacillati</taxon>
        <taxon>Actinomycetota</taxon>
        <taxon>Actinomycetes</taxon>
        <taxon>Streptosporangiales</taxon>
        <taxon>Thermomonosporaceae</taxon>
        <taxon>Actinomadura</taxon>
    </lineage>
</organism>
<dbReference type="PRINTS" id="PR00368">
    <property type="entry name" value="FADPNR"/>
</dbReference>
<proteinExistence type="predicted"/>
<dbReference type="Pfam" id="PF14759">
    <property type="entry name" value="Reductase_C"/>
    <property type="match status" value="1"/>
</dbReference>
<dbReference type="Gene3D" id="3.30.390.30">
    <property type="match status" value="1"/>
</dbReference>
<feature type="domain" description="Reductase C-terminal" evidence="6">
    <location>
        <begin position="317"/>
        <end position="388"/>
    </location>
</feature>
<dbReference type="InterPro" id="IPR050446">
    <property type="entry name" value="FAD-oxidoreductase/Apoptosis"/>
</dbReference>
<keyword evidence="8" id="KW-1185">Reference proteome</keyword>
<dbReference type="InterPro" id="IPR023753">
    <property type="entry name" value="FAD/NAD-binding_dom"/>
</dbReference>
<keyword evidence="3" id="KW-0274">FAD</keyword>
<dbReference type="InterPro" id="IPR016156">
    <property type="entry name" value="FAD/NAD-linked_Rdtase_dimer_sf"/>
</dbReference>
<keyword evidence="4" id="KW-0560">Oxidoreductase</keyword>
<dbReference type="InterPro" id="IPR028202">
    <property type="entry name" value="Reductase_C"/>
</dbReference>
<dbReference type="Pfam" id="PF07992">
    <property type="entry name" value="Pyr_redox_2"/>
    <property type="match status" value="1"/>
</dbReference>
<comment type="cofactor">
    <cofactor evidence="1">
        <name>FAD</name>
        <dbReference type="ChEBI" id="CHEBI:57692"/>
    </cofactor>
</comment>
<dbReference type="PANTHER" id="PTHR43557:SF2">
    <property type="entry name" value="RIESKE DOMAIN-CONTAINING PROTEIN-RELATED"/>
    <property type="match status" value="1"/>
</dbReference>
<dbReference type="InterPro" id="IPR036188">
    <property type="entry name" value="FAD/NAD-bd_sf"/>
</dbReference>
<dbReference type="PRINTS" id="PR00411">
    <property type="entry name" value="PNDRDTASEI"/>
</dbReference>
<dbReference type="EMBL" id="JBHSON010000013">
    <property type="protein sequence ID" value="MFC5746351.1"/>
    <property type="molecule type" value="Genomic_DNA"/>
</dbReference>
<accession>A0ABW0ZT95</accession>
<reference evidence="8" key="1">
    <citation type="journal article" date="2019" name="Int. J. Syst. Evol. Microbiol.">
        <title>The Global Catalogue of Microorganisms (GCM) 10K type strain sequencing project: providing services to taxonomists for standard genome sequencing and annotation.</title>
        <authorList>
            <consortium name="The Broad Institute Genomics Platform"/>
            <consortium name="The Broad Institute Genome Sequencing Center for Infectious Disease"/>
            <person name="Wu L."/>
            <person name="Ma J."/>
        </authorList>
    </citation>
    <scope>NUCLEOTIDE SEQUENCE [LARGE SCALE GENOMIC DNA]</scope>
    <source>
        <strain evidence="8">KCTC 42087</strain>
    </source>
</reference>
<keyword evidence="2" id="KW-0285">Flavoprotein</keyword>
<feature type="domain" description="FAD/NAD(P)-binding" evidence="5">
    <location>
        <begin position="8"/>
        <end position="293"/>
    </location>
</feature>
<evidence type="ECO:0000259" key="6">
    <source>
        <dbReference type="Pfam" id="PF14759"/>
    </source>
</evidence>